<reference evidence="2" key="1">
    <citation type="submission" date="2023-10" db="EMBL/GenBank/DDBJ databases">
        <title>Genome sequences of Mycoplasma ovipneumoniae isolated from goats.</title>
        <authorList>
            <person name="Spergser J."/>
        </authorList>
    </citation>
    <scope>NUCLEOTIDE SEQUENCE</scope>
    <source>
        <strain evidence="2">GL19</strain>
    </source>
</reference>
<keyword evidence="1" id="KW-0812">Transmembrane</keyword>
<gene>
    <name evidence="2" type="ORF">R7U65_00410</name>
</gene>
<feature type="transmembrane region" description="Helical" evidence="1">
    <location>
        <begin position="176"/>
        <end position="195"/>
    </location>
</feature>
<dbReference type="AlphaFoldDB" id="A0AAJ2P8Z7"/>
<dbReference type="Proteomes" id="UP001282363">
    <property type="component" value="Unassembled WGS sequence"/>
</dbReference>
<keyword evidence="1" id="KW-0472">Membrane</keyword>
<feature type="transmembrane region" description="Helical" evidence="1">
    <location>
        <begin position="147"/>
        <end position="170"/>
    </location>
</feature>
<name>A0AAJ2P8Z7_9BACT</name>
<accession>A0AAJ2P8Z7</accession>
<evidence type="ECO:0000256" key="1">
    <source>
        <dbReference type="SAM" id="Phobius"/>
    </source>
</evidence>
<dbReference type="EMBL" id="JAWPFH010000001">
    <property type="protein sequence ID" value="MDW2906073.1"/>
    <property type="molecule type" value="Genomic_DNA"/>
</dbReference>
<organism evidence="2 3">
    <name type="scientific">Mesomycoplasma ovipneumoniae</name>
    <dbReference type="NCBI Taxonomy" id="29562"/>
    <lineage>
        <taxon>Bacteria</taxon>
        <taxon>Bacillati</taxon>
        <taxon>Mycoplasmatota</taxon>
        <taxon>Mycoplasmoidales</taxon>
        <taxon>Metamycoplasmataceae</taxon>
        <taxon>Mesomycoplasma</taxon>
    </lineage>
</organism>
<keyword evidence="1" id="KW-1133">Transmembrane helix</keyword>
<dbReference type="RefSeq" id="WP_318044844.1">
    <property type="nucleotide sequence ID" value="NZ_JAWPFG010000001.1"/>
</dbReference>
<comment type="caution">
    <text evidence="2">The sequence shown here is derived from an EMBL/GenBank/DDBJ whole genome shotgun (WGS) entry which is preliminary data.</text>
</comment>
<protein>
    <submittedName>
        <fullName evidence="2">Uncharacterized protein</fullName>
    </submittedName>
</protein>
<evidence type="ECO:0000313" key="2">
    <source>
        <dbReference type="EMBL" id="MDW2906073.1"/>
    </source>
</evidence>
<proteinExistence type="predicted"/>
<evidence type="ECO:0000313" key="3">
    <source>
        <dbReference type="Proteomes" id="UP001282363"/>
    </source>
</evidence>
<sequence>MKNLELINILAAGSAVISQQYENTDLKLKQNLEKIESRFLNSISNNENKKELINEFVQLFDSLDQFSYKQFNFIFKAKIFQNQDQKRILFEKIKQNSLIYKKFQEEKRKSRRKRSLFTELQRLTVEDWIKKIEDEIKNLKDKSNAELGGSIGLGAGAAAGVITLLTAGPIGLLTTFFAWFLAGALAGGSITTFAYSTQDYNLSKSLTNELDELKRIFRIIKTSNKFDLEKSIRERIKKIISNINQLLGTPTINFDIFDLDEAEGWVSQNDNIIYLINSGY</sequence>